<dbReference type="InterPro" id="IPR036365">
    <property type="entry name" value="PGBD-like_sf"/>
</dbReference>
<sequence length="351" mass="36481">MIRPVGLCLAGFLAACSPENAPASSTPPAADDIISAPALPPASEAPVAQAVQAARLDQMALDPEAARGVLIRAQVLLDRAHFSPGVIDGAPSEAMGLALTAFQQARGLPVTSALDPATWDALTRNDEQPVLADYVITEADVQGPFVKSIPRSTAQMAKLRALSYSGPLEALAEKFHMDEALLQALNPGVDVSRPGQSIVVARVTQTPLPVEVTRVEVDKSQGQVRAFDAQGGIVAVYPATVGSADNPAPTGDWAVRAVAENPTWNYDPARLSFGEGGTKKVVAPGPNNPVGVVWIALTKDTYGIHGSPEPKLIGKTASHGCVRLTNWDATQLGRAVRAGTIVTFVGDEAAG</sequence>
<evidence type="ECO:0000256" key="3">
    <source>
        <dbReference type="ARBA" id="ARBA00022679"/>
    </source>
</evidence>
<dbReference type="PANTHER" id="PTHR30582:SF30">
    <property type="entry name" value="BLR4375 PROTEIN"/>
    <property type="match status" value="1"/>
</dbReference>
<dbReference type="EMBL" id="JBEPLU010000001">
    <property type="protein sequence ID" value="MET3526495.1"/>
    <property type="molecule type" value="Genomic_DNA"/>
</dbReference>
<keyword evidence="4 7" id="KW-0133">Cell shape</keyword>
<evidence type="ECO:0000256" key="6">
    <source>
        <dbReference type="ARBA" id="ARBA00023316"/>
    </source>
</evidence>
<dbReference type="Pfam" id="PF03734">
    <property type="entry name" value="YkuD"/>
    <property type="match status" value="1"/>
</dbReference>
<comment type="caution">
    <text evidence="9">The sequence shown here is derived from an EMBL/GenBank/DDBJ whole genome shotgun (WGS) entry which is preliminary data.</text>
</comment>
<dbReference type="SUPFAM" id="SSF47090">
    <property type="entry name" value="PGBD-like"/>
    <property type="match status" value="1"/>
</dbReference>
<dbReference type="PROSITE" id="PS52029">
    <property type="entry name" value="LD_TPASE"/>
    <property type="match status" value="1"/>
</dbReference>
<keyword evidence="10" id="KW-1185">Reference proteome</keyword>
<dbReference type="PANTHER" id="PTHR30582">
    <property type="entry name" value="L,D-TRANSPEPTIDASE"/>
    <property type="match status" value="1"/>
</dbReference>
<evidence type="ECO:0000256" key="5">
    <source>
        <dbReference type="ARBA" id="ARBA00022984"/>
    </source>
</evidence>
<dbReference type="InterPro" id="IPR038063">
    <property type="entry name" value="Transpep_catalytic_dom"/>
</dbReference>
<evidence type="ECO:0000313" key="9">
    <source>
        <dbReference type="EMBL" id="MET3526495.1"/>
    </source>
</evidence>
<dbReference type="Gene3D" id="1.10.101.10">
    <property type="entry name" value="PGBD-like superfamily/PGBD"/>
    <property type="match status" value="1"/>
</dbReference>
<keyword evidence="5 7" id="KW-0573">Peptidoglycan synthesis</keyword>
<evidence type="ECO:0000256" key="2">
    <source>
        <dbReference type="ARBA" id="ARBA00005992"/>
    </source>
</evidence>
<dbReference type="InterPro" id="IPR005490">
    <property type="entry name" value="LD_TPept_cat_dom"/>
</dbReference>
<feature type="active site" description="Nucleophile" evidence="7">
    <location>
        <position position="321"/>
    </location>
</feature>
<dbReference type="PROSITE" id="PS51257">
    <property type="entry name" value="PROKAR_LIPOPROTEIN"/>
    <property type="match status" value="1"/>
</dbReference>
<accession>A0ABV2EHI2</accession>
<feature type="active site" description="Proton donor/acceptor" evidence="7">
    <location>
        <position position="305"/>
    </location>
</feature>
<keyword evidence="6 7" id="KW-0961">Cell wall biogenesis/degradation</keyword>
<dbReference type="InterPro" id="IPR036366">
    <property type="entry name" value="PGBDSf"/>
</dbReference>
<keyword evidence="9" id="KW-0449">Lipoprotein</keyword>
<dbReference type="Proteomes" id="UP001549110">
    <property type="component" value="Unassembled WGS sequence"/>
</dbReference>
<dbReference type="CDD" id="cd16913">
    <property type="entry name" value="YkuD_like"/>
    <property type="match status" value="1"/>
</dbReference>
<feature type="domain" description="L,D-TPase catalytic" evidence="8">
    <location>
        <begin position="213"/>
        <end position="345"/>
    </location>
</feature>
<protein>
    <submittedName>
        <fullName evidence="9">Lipoprotein-anchoring transpeptidase ErfK/SrfK</fullName>
    </submittedName>
</protein>
<dbReference type="Pfam" id="PF01471">
    <property type="entry name" value="PG_binding_1"/>
    <property type="match status" value="1"/>
</dbReference>
<dbReference type="SUPFAM" id="SSF141523">
    <property type="entry name" value="L,D-transpeptidase catalytic domain-like"/>
    <property type="match status" value="1"/>
</dbReference>
<organism evidence="9 10">
    <name type="scientific">Phenylobacterium koreense</name>
    <dbReference type="NCBI Taxonomy" id="266125"/>
    <lineage>
        <taxon>Bacteria</taxon>
        <taxon>Pseudomonadati</taxon>
        <taxon>Pseudomonadota</taxon>
        <taxon>Alphaproteobacteria</taxon>
        <taxon>Caulobacterales</taxon>
        <taxon>Caulobacteraceae</taxon>
        <taxon>Phenylobacterium</taxon>
    </lineage>
</organism>
<gene>
    <name evidence="9" type="ORF">ABID41_001590</name>
</gene>
<evidence type="ECO:0000256" key="7">
    <source>
        <dbReference type="PROSITE-ProRule" id="PRU01373"/>
    </source>
</evidence>
<evidence type="ECO:0000259" key="8">
    <source>
        <dbReference type="PROSITE" id="PS52029"/>
    </source>
</evidence>
<evidence type="ECO:0000256" key="1">
    <source>
        <dbReference type="ARBA" id="ARBA00004752"/>
    </source>
</evidence>
<evidence type="ECO:0000256" key="4">
    <source>
        <dbReference type="ARBA" id="ARBA00022960"/>
    </source>
</evidence>
<reference evidence="9 10" key="1">
    <citation type="submission" date="2024-06" db="EMBL/GenBank/DDBJ databases">
        <title>Genomic Encyclopedia of Type Strains, Phase IV (KMG-IV): sequencing the most valuable type-strain genomes for metagenomic binning, comparative biology and taxonomic classification.</title>
        <authorList>
            <person name="Goeker M."/>
        </authorList>
    </citation>
    <scope>NUCLEOTIDE SEQUENCE [LARGE SCALE GENOMIC DNA]</scope>
    <source>
        <strain evidence="9 10">DSM 17809</strain>
    </source>
</reference>
<keyword evidence="3" id="KW-0808">Transferase</keyword>
<dbReference type="Gene3D" id="2.40.440.10">
    <property type="entry name" value="L,D-transpeptidase catalytic domain-like"/>
    <property type="match status" value="1"/>
</dbReference>
<proteinExistence type="inferred from homology"/>
<name>A0ABV2EHI2_9CAUL</name>
<comment type="similarity">
    <text evidence="2">Belongs to the YkuD family.</text>
</comment>
<comment type="pathway">
    <text evidence="1 7">Cell wall biogenesis; peptidoglycan biosynthesis.</text>
</comment>
<dbReference type="RefSeq" id="WP_331932375.1">
    <property type="nucleotide sequence ID" value="NZ_JBEPLU010000001.1"/>
</dbReference>
<dbReference type="InterPro" id="IPR050979">
    <property type="entry name" value="LD-transpeptidase"/>
</dbReference>
<dbReference type="InterPro" id="IPR002477">
    <property type="entry name" value="Peptidoglycan-bd-like"/>
</dbReference>
<evidence type="ECO:0000313" key="10">
    <source>
        <dbReference type="Proteomes" id="UP001549110"/>
    </source>
</evidence>